<feature type="compositionally biased region" description="Polar residues" evidence="1">
    <location>
        <begin position="260"/>
        <end position="273"/>
    </location>
</feature>
<protein>
    <submittedName>
        <fullName evidence="2">Secreted protein</fullName>
    </submittedName>
</protein>
<gene>
    <name evidence="2" type="ORF">NT05LM_0156</name>
</gene>
<proteinExistence type="predicted"/>
<evidence type="ECO:0000313" key="3">
    <source>
        <dbReference type="Proteomes" id="UP000003412"/>
    </source>
</evidence>
<sequence>MKKNILVVIIVSVLAISAIVSAFFLLRDDAYAIEAEGFTYSPKGKPVTFSADAKYNDAWLNNEKTISDGKEVKPINLARTLFLKDGRIQFLGKSVAIKSASDLIEMPSKTAVTENKGTYKASVTKDKTIAQLPKGTVVKLAEGRYIILDNSYLKNKKGLNKKLPKNVIVSIDENKKVLLMGEKTLEELAGDDAYIEMENNRYQFDLKKEMLVSQTDADEDIDIRSIKVEIDDKAEKRNLKATKETTTTDETKKQEDKSNEQTNQATNGTAANSEATAGNADGGDTGTTTKNGANGNETTKNN</sequence>
<feature type="compositionally biased region" description="Low complexity" evidence="1">
    <location>
        <begin position="286"/>
        <end position="302"/>
    </location>
</feature>
<evidence type="ECO:0000313" key="2">
    <source>
        <dbReference type="EMBL" id="EFR89174.1"/>
    </source>
</evidence>
<organism evidence="2 3">
    <name type="scientific">Listeria marthii FSL S4-120</name>
    <dbReference type="NCBI Taxonomy" id="702457"/>
    <lineage>
        <taxon>Bacteria</taxon>
        <taxon>Bacillati</taxon>
        <taxon>Bacillota</taxon>
        <taxon>Bacilli</taxon>
        <taxon>Bacillales</taxon>
        <taxon>Listeriaceae</taxon>
        <taxon>Listeria</taxon>
    </lineage>
</organism>
<keyword evidence="3" id="KW-1185">Reference proteome</keyword>
<reference evidence="2 3" key="1">
    <citation type="journal article" date="2010" name="Microbiol. Resour. Announc.">
        <title>Comparative genomics of the bacterial genus Listeria: Genome evolution is characterized by limited gene acquisition and limited gene loss.</title>
        <authorList>
            <person name="den Bakker H.C."/>
            <person name="Cummings C.A."/>
            <person name="Ferreira V."/>
            <person name="Vatta P."/>
            <person name="Orsi R.H."/>
            <person name="Degoricija L."/>
            <person name="Barker M."/>
            <person name="Petrauskene O."/>
            <person name="Furtado M.R."/>
            <person name="Wiedmann M."/>
        </authorList>
    </citation>
    <scope>NUCLEOTIDE SEQUENCE [LARGE SCALE GENOMIC DNA]</scope>
    <source>
        <strain evidence="2 3">FSL S4-120</strain>
    </source>
</reference>
<name>A0ABN0C0Z1_9LIST</name>
<comment type="caution">
    <text evidence="2">The sequence shown here is derived from an EMBL/GenBank/DDBJ whole genome shotgun (WGS) entry which is preliminary data.</text>
</comment>
<feature type="non-terminal residue" evidence="2">
    <location>
        <position position="302"/>
    </location>
</feature>
<dbReference type="Proteomes" id="UP000003412">
    <property type="component" value="Chromosome"/>
</dbReference>
<feature type="compositionally biased region" description="Basic and acidic residues" evidence="1">
    <location>
        <begin position="249"/>
        <end position="259"/>
    </location>
</feature>
<accession>A0ABN0C0Z1</accession>
<dbReference type="EMBL" id="ADXF01000084">
    <property type="protein sequence ID" value="EFR89174.1"/>
    <property type="molecule type" value="Genomic_DNA"/>
</dbReference>
<evidence type="ECO:0000256" key="1">
    <source>
        <dbReference type="SAM" id="MobiDB-lite"/>
    </source>
</evidence>
<feature type="region of interest" description="Disordered" evidence="1">
    <location>
        <begin position="241"/>
        <end position="302"/>
    </location>
</feature>